<keyword evidence="3" id="KW-1185">Reference proteome</keyword>
<evidence type="ECO:0000313" key="3">
    <source>
        <dbReference type="Proteomes" id="UP001343698"/>
    </source>
</evidence>
<dbReference type="EMBL" id="JAZDDF010000102">
    <property type="protein sequence ID" value="MEE1974351.1"/>
    <property type="molecule type" value="Genomic_DNA"/>
</dbReference>
<feature type="non-terminal residue" evidence="2">
    <location>
        <position position="84"/>
    </location>
</feature>
<feature type="domain" description="Condensation" evidence="1">
    <location>
        <begin position="1"/>
        <end position="82"/>
    </location>
</feature>
<proteinExistence type="predicted"/>
<feature type="non-terminal residue" evidence="2">
    <location>
        <position position="1"/>
    </location>
</feature>
<name>A0ABU7INF1_9FLAO</name>
<dbReference type="Pfam" id="PF00668">
    <property type="entry name" value="Condensation"/>
    <property type="match status" value="1"/>
</dbReference>
<protein>
    <submittedName>
        <fullName evidence="2">Condensation domain-containing protein</fullName>
    </submittedName>
</protein>
<comment type="caution">
    <text evidence="2">The sequence shown here is derived from an EMBL/GenBank/DDBJ whole genome shotgun (WGS) entry which is preliminary data.</text>
</comment>
<dbReference type="SUPFAM" id="SSF52777">
    <property type="entry name" value="CoA-dependent acyltransferases"/>
    <property type="match status" value="1"/>
</dbReference>
<dbReference type="RefSeq" id="WP_330072560.1">
    <property type="nucleotide sequence ID" value="NZ_JAZDDF010000102.1"/>
</dbReference>
<evidence type="ECO:0000313" key="2">
    <source>
        <dbReference type="EMBL" id="MEE1974351.1"/>
    </source>
</evidence>
<dbReference type="Gene3D" id="3.30.559.10">
    <property type="entry name" value="Chloramphenicol acetyltransferase-like domain"/>
    <property type="match status" value="1"/>
</dbReference>
<evidence type="ECO:0000259" key="1">
    <source>
        <dbReference type="Pfam" id="PF00668"/>
    </source>
</evidence>
<sequence>SYNMPAFYRVSRDLDVSQFNKSIEALVEGHKSLRTVFDMFEGQPVQRVLDASNFEIDYGQGEAIGIKDYVKDFVRPFNLAEDLP</sequence>
<dbReference type="InterPro" id="IPR023213">
    <property type="entry name" value="CAT-like_dom_sf"/>
</dbReference>
<gene>
    <name evidence="2" type="ORF">V1H85_18000</name>
</gene>
<organism evidence="2 3">
    <name type="scientific">Maribacter flavus</name>
    <dbReference type="NCBI Taxonomy" id="1658664"/>
    <lineage>
        <taxon>Bacteria</taxon>
        <taxon>Pseudomonadati</taxon>
        <taxon>Bacteroidota</taxon>
        <taxon>Flavobacteriia</taxon>
        <taxon>Flavobacteriales</taxon>
        <taxon>Flavobacteriaceae</taxon>
        <taxon>Maribacter</taxon>
    </lineage>
</organism>
<dbReference type="InterPro" id="IPR001242">
    <property type="entry name" value="Condensation_dom"/>
</dbReference>
<accession>A0ABU7INF1</accession>
<reference evidence="2 3" key="1">
    <citation type="submission" date="2024-01" db="EMBL/GenBank/DDBJ databases">
        <title>Maribacter spp. originated from different algae showed divergent polysaccharides utilization ability.</title>
        <authorList>
            <person name="Wang H."/>
            <person name="Wu Y."/>
        </authorList>
    </citation>
    <scope>NUCLEOTIDE SEQUENCE [LARGE SCALE GENOMIC DNA]</scope>
    <source>
        <strain evidence="2 3">KPT27_14</strain>
    </source>
</reference>
<dbReference type="Proteomes" id="UP001343698">
    <property type="component" value="Unassembled WGS sequence"/>
</dbReference>